<dbReference type="Pfam" id="PF22766">
    <property type="entry name" value="ZW10_C2"/>
    <property type="match status" value="1"/>
</dbReference>
<protein>
    <recommendedName>
        <fullName evidence="1">ZW10 C-terminal helical domain-containing protein</fullName>
    </recommendedName>
</protein>
<dbReference type="InterPro" id="IPR055148">
    <property type="entry name" value="ZW10_C_2"/>
</dbReference>
<name>A0A7S1GF12_9CHLO</name>
<dbReference type="Gene3D" id="1.10.357.150">
    <property type="match status" value="1"/>
</dbReference>
<dbReference type="EMBL" id="HBFV01000184">
    <property type="protein sequence ID" value="CAD8927759.1"/>
    <property type="molecule type" value="Transcribed_RNA"/>
</dbReference>
<dbReference type="AlphaFoldDB" id="A0A7S1GF12"/>
<dbReference type="GO" id="GO:1990423">
    <property type="term" value="C:RZZ complex"/>
    <property type="evidence" value="ECO:0007669"/>
    <property type="project" value="TreeGrafter"/>
</dbReference>
<evidence type="ECO:0000259" key="1">
    <source>
        <dbReference type="Pfam" id="PF22766"/>
    </source>
</evidence>
<gene>
    <name evidence="2" type="ORF">POKL1161_LOCUS112</name>
</gene>
<feature type="domain" description="ZW10 C-terminal helical" evidence="1">
    <location>
        <begin position="107"/>
        <end position="252"/>
    </location>
</feature>
<evidence type="ECO:0000313" key="2">
    <source>
        <dbReference type="EMBL" id="CAD8927759.1"/>
    </source>
</evidence>
<dbReference type="GO" id="GO:0005737">
    <property type="term" value="C:cytoplasm"/>
    <property type="evidence" value="ECO:0007669"/>
    <property type="project" value="GOC"/>
</dbReference>
<sequence length="252" mass="28400">MTIYPACLRYMSCTYVSRCFSLMSFAGPRQLLGAQGNSSHQYGEDIRQLGETILQCMLASQKAELDNETMHLCTWSQDVDVKDMIAKKKSVQRLRHIFQRLGASLPEQDIPNHVFIRVSSILLLDVLNSVMHSILQLHDISEELSENIPHILEDLVPSSDSNGLLDCIVIGRLGKETSDSHAAMAQELMEAVPEWLKLTKLCDMMKVPSREIAQWWEDGTLAAAGFTREELRRLICALFEDTPHRAASLSKI</sequence>
<dbReference type="PANTHER" id="PTHR12205:SF0">
    <property type="entry name" value="CENTROMERE_KINETOCHORE PROTEIN ZW10 HOMOLOG"/>
    <property type="match status" value="1"/>
</dbReference>
<dbReference type="GO" id="GO:0006888">
    <property type="term" value="P:endoplasmic reticulum to Golgi vesicle-mediated transport"/>
    <property type="evidence" value="ECO:0007669"/>
    <property type="project" value="TreeGrafter"/>
</dbReference>
<dbReference type="InterPro" id="IPR046362">
    <property type="entry name" value="Zw10/DSL1_C_sf"/>
</dbReference>
<organism evidence="2">
    <name type="scientific">Picochlorum oklahomense</name>
    <dbReference type="NCBI Taxonomy" id="249345"/>
    <lineage>
        <taxon>Eukaryota</taxon>
        <taxon>Viridiplantae</taxon>
        <taxon>Chlorophyta</taxon>
        <taxon>core chlorophytes</taxon>
        <taxon>Trebouxiophyceae</taxon>
        <taxon>Trebouxiophyceae incertae sedis</taxon>
        <taxon>Picochlorum</taxon>
    </lineage>
</organism>
<proteinExistence type="predicted"/>
<reference evidence="2" key="1">
    <citation type="submission" date="2021-01" db="EMBL/GenBank/DDBJ databases">
        <authorList>
            <person name="Corre E."/>
            <person name="Pelletier E."/>
            <person name="Niang G."/>
            <person name="Scheremetjew M."/>
            <person name="Finn R."/>
            <person name="Kale V."/>
            <person name="Holt S."/>
            <person name="Cochrane G."/>
            <person name="Meng A."/>
            <person name="Brown T."/>
            <person name="Cohen L."/>
        </authorList>
    </citation>
    <scope>NUCLEOTIDE SEQUENCE</scope>
    <source>
        <strain evidence="2">CCMP2329</strain>
    </source>
</reference>
<accession>A0A7S1GF12</accession>
<dbReference type="GO" id="GO:0007094">
    <property type="term" value="P:mitotic spindle assembly checkpoint signaling"/>
    <property type="evidence" value="ECO:0007669"/>
    <property type="project" value="TreeGrafter"/>
</dbReference>
<dbReference type="PANTHER" id="PTHR12205">
    <property type="entry name" value="CENTROMERE/KINETOCHORE PROTEIN ZW10"/>
    <property type="match status" value="1"/>
</dbReference>